<organism evidence="2">
    <name type="scientific">bioreactor metagenome</name>
    <dbReference type="NCBI Taxonomy" id="1076179"/>
    <lineage>
        <taxon>unclassified sequences</taxon>
        <taxon>metagenomes</taxon>
        <taxon>ecological metagenomes</taxon>
    </lineage>
</organism>
<name>A0A644VNV2_9ZZZZ</name>
<dbReference type="SUPFAM" id="SSF56925">
    <property type="entry name" value="OMPA-like"/>
    <property type="match status" value="1"/>
</dbReference>
<proteinExistence type="predicted"/>
<dbReference type="Pfam" id="PF19573">
    <property type="entry name" value="DUF6089"/>
    <property type="match status" value="1"/>
</dbReference>
<sequence length="225" mass="25590">MLKKIRNYLILVWLVVAGNLQAQEIYTTEIGLHGGGSYFLGDVKLKSFDFQSDYGITFRYVFNQRLSLLADYHNTSISGDYVQPNENISSPNVTINQKLNTLDLAFAFNFMDYGQLDYILNSSNHSAYLFMGIGLIQLPDNNISNLNFSIPVGFGYKFKLSNRLHLNLQWTHRLMLADNIEGHVALNNPLQLNGTNKFNNDHLGTATIGLSYGLFRRKCKCLNYK</sequence>
<evidence type="ECO:0000313" key="2">
    <source>
        <dbReference type="EMBL" id="MPL93058.1"/>
    </source>
</evidence>
<dbReference type="InterPro" id="IPR011250">
    <property type="entry name" value="OMP/PagP_B-barrel"/>
</dbReference>
<dbReference type="InterPro" id="IPR045743">
    <property type="entry name" value="DUF6089"/>
</dbReference>
<feature type="domain" description="DUF6089" evidence="1">
    <location>
        <begin position="8"/>
        <end position="222"/>
    </location>
</feature>
<dbReference type="AlphaFoldDB" id="A0A644VNV2"/>
<dbReference type="Gene3D" id="2.40.160.20">
    <property type="match status" value="1"/>
</dbReference>
<dbReference type="EMBL" id="VSSQ01000379">
    <property type="protein sequence ID" value="MPL93058.1"/>
    <property type="molecule type" value="Genomic_DNA"/>
</dbReference>
<gene>
    <name evidence="2" type="ORF">SDC9_39183</name>
</gene>
<accession>A0A644VNV2</accession>
<evidence type="ECO:0000259" key="1">
    <source>
        <dbReference type="Pfam" id="PF19573"/>
    </source>
</evidence>
<protein>
    <recommendedName>
        <fullName evidence="1">DUF6089 domain-containing protein</fullName>
    </recommendedName>
</protein>
<comment type="caution">
    <text evidence="2">The sequence shown here is derived from an EMBL/GenBank/DDBJ whole genome shotgun (WGS) entry which is preliminary data.</text>
</comment>
<reference evidence="2" key="1">
    <citation type="submission" date="2019-08" db="EMBL/GenBank/DDBJ databases">
        <authorList>
            <person name="Kucharzyk K."/>
            <person name="Murdoch R.W."/>
            <person name="Higgins S."/>
            <person name="Loffler F."/>
        </authorList>
    </citation>
    <scope>NUCLEOTIDE SEQUENCE</scope>
</reference>